<dbReference type="EMBL" id="DS028096">
    <property type="protein sequence ID" value="KMP06969.1"/>
    <property type="molecule type" value="Genomic_DNA"/>
</dbReference>
<dbReference type="Proteomes" id="UP000054565">
    <property type="component" value="Unassembled WGS sequence"/>
</dbReference>
<evidence type="ECO:0000313" key="2">
    <source>
        <dbReference type="EMBL" id="KMP06969.1"/>
    </source>
</evidence>
<evidence type="ECO:0000313" key="3">
    <source>
        <dbReference type="Proteomes" id="UP000054565"/>
    </source>
</evidence>
<accession>A0A0J6YIP5</accession>
<dbReference type="AlphaFoldDB" id="A0A0J6YIP5"/>
<reference evidence="3" key="1">
    <citation type="journal article" date="2010" name="Genome Res.">
        <title>Population genomic sequencing of Coccidioides fungi reveals recent hybridization and transposon control.</title>
        <authorList>
            <person name="Neafsey D.E."/>
            <person name="Barker B.M."/>
            <person name="Sharpton T.J."/>
            <person name="Stajich J.E."/>
            <person name="Park D.J."/>
            <person name="Whiston E."/>
            <person name="Hung C.-Y."/>
            <person name="McMahan C."/>
            <person name="White J."/>
            <person name="Sykes S."/>
            <person name="Heiman D."/>
            <person name="Young S."/>
            <person name="Zeng Q."/>
            <person name="Abouelleil A."/>
            <person name="Aftuck L."/>
            <person name="Bessette D."/>
            <person name="Brown A."/>
            <person name="FitzGerald M."/>
            <person name="Lui A."/>
            <person name="Macdonald J.P."/>
            <person name="Priest M."/>
            <person name="Orbach M.J."/>
            <person name="Galgiani J.N."/>
            <person name="Kirkland T.N."/>
            <person name="Cole G.T."/>
            <person name="Birren B.W."/>
            <person name="Henn M.R."/>
            <person name="Taylor J.W."/>
            <person name="Rounsley S.D."/>
        </authorList>
    </citation>
    <scope>NUCLEOTIDE SEQUENCE [LARGE SCALE GENOMIC DNA]</scope>
    <source>
        <strain evidence="3">RMSCC 2394</strain>
    </source>
</reference>
<gene>
    <name evidence="2" type="ORF">CIRG_06650</name>
</gene>
<evidence type="ECO:0000256" key="1">
    <source>
        <dbReference type="SAM" id="MobiDB-lite"/>
    </source>
</evidence>
<proteinExistence type="predicted"/>
<protein>
    <submittedName>
        <fullName evidence="2">Uncharacterized protein</fullName>
    </submittedName>
</protein>
<sequence>MYVVEAHGDLQRPTFAAQRYSKQTNRAYRMDVFLRSSALMGHLRPERALPRVTTHDIISLSEIEPLDSSALQQENKEQNTKRRTLITQRSGRNSGLIEHHNWLWSQDITFAAQTKRSADLLSLIERAVPEVDPATLREVS</sequence>
<organism evidence="2 3">
    <name type="scientific">Coccidioides immitis RMSCC 2394</name>
    <dbReference type="NCBI Taxonomy" id="404692"/>
    <lineage>
        <taxon>Eukaryota</taxon>
        <taxon>Fungi</taxon>
        <taxon>Dikarya</taxon>
        <taxon>Ascomycota</taxon>
        <taxon>Pezizomycotina</taxon>
        <taxon>Eurotiomycetes</taxon>
        <taxon>Eurotiomycetidae</taxon>
        <taxon>Onygenales</taxon>
        <taxon>Onygenaceae</taxon>
        <taxon>Coccidioides</taxon>
    </lineage>
</organism>
<name>A0A0J6YIP5_COCIT</name>
<feature type="region of interest" description="Disordered" evidence="1">
    <location>
        <begin position="68"/>
        <end position="88"/>
    </location>
</feature>